<dbReference type="Proteomes" id="UP000243463">
    <property type="component" value="Unassembled WGS sequence"/>
</dbReference>
<organism evidence="1 2">
    <name type="scientific">Acinetobacter apis</name>
    <dbReference type="NCBI Taxonomy" id="1229165"/>
    <lineage>
        <taxon>Bacteria</taxon>
        <taxon>Pseudomonadati</taxon>
        <taxon>Pseudomonadota</taxon>
        <taxon>Gammaproteobacteria</taxon>
        <taxon>Moraxellales</taxon>
        <taxon>Moraxellaceae</taxon>
        <taxon>Acinetobacter</taxon>
    </lineage>
</organism>
<proteinExistence type="predicted"/>
<gene>
    <name evidence="1" type="ORF">SAMN05444584_1407</name>
</gene>
<reference evidence="2" key="1">
    <citation type="submission" date="2017-06" db="EMBL/GenBank/DDBJ databases">
        <authorList>
            <person name="Varghese N."/>
            <person name="Submissions S."/>
        </authorList>
    </citation>
    <scope>NUCLEOTIDE SEQUENCE [LARGE SCALE GENOMIC DNA]</scope>
    <source>
        <strain evidence="2">ANC 5114</strain>
    </source>
</reference>
<evidence type="ECO:0000313" key="1">
    <source>
        <dbReference type="EMBL" id="SNQ29453.1"/>
    </source>
</evidence>
<keyword evidence="2" id="KW-1185">Reference proteome</keyword>
<protein>
    <submittedName>
        <fullName evidence="1">Uncharacterized protein</fullName>
    </submittedName>
</protein>
<sequence length="186" mass="21190">MQCLRNTGIAYFHHLCIRNIWPFSIVCLIALSACTKQPPADALEAHSHPHTHEVETPMLHTASPARDDLIQLQSFVVEFKVLTEHTAEEIQALKQQNMLAPAYITQQQATQALAAVNMLNDLELQTKRGQSIQALLLEYWSHQAMYFKQQVNEHTVDSQAYRLPANKEILVRAHQEISTWEATLKP</sequence>
<dbReference type="PROSITE" id="PS51257">
    <property type="entry name" value="PROKAR_LIPOPROTEIN"/>
    <property type="match status" value="1"/>
</dbReference>
<evidence type="ECO:0000313" key="2">
    <source>
        <dbReference type="Proteomes" id="UP000243463"/>
    </source>
</evidence>
<dbReference type="AlphaFoldDB" id="A0A217EG43"/>
<dbReference type="EMBL" id="FZLN01000002">
    <property type="protein sequence ID" value="SNQ29453.1"/>
    <property type="molecule type" value="Genomic_DNA"/>
</dbReference>
<name>A0A217EG43_9GAMM</name>
<accession>A0A217EG43</accession>